<evidence type="ECO:0000256" key="6">
    <source>
        <dbReference type="ARBA" id="ARBA00022833"/>
    </source>
</evidence>
<name>A0A1A7BLN9_9SPHN</name>
<keyword evidence="7 10" id="KW-0067">ATP-binding</keyword>
<evidence type="ECO:0000256" key="1">
    <source>
        <dbReference type="ARBA" id="ARBA00005594"/>
    </source>
</evidence>
<keyword evidence="4 10" id="KW-0479">Metal-binding</keyword>
<feature type="binding site" evidence="10">
    <location>
        <position position="289"/>
    </location>
    <ligand>
        <name>ATP</name>
        <dbReference type="ChEBI" id="CHEBI:30616"/>
    </ligand>
</feature>
<dbReference type="GO" id="GO:0008270">
    <property type="term" value="F:zinc ion binding"/>
    <property type="evidence" value="ECO:0007669"/>
    <property type="project" value="UniProtKB-UniRule"/>
</dbReference>
<dbReference type="PANTHER" id="PTHR10890">
    <property type="entry name" value="CYSTEINYL-TRNA SYNTHETASE"/>
    <property type="match status" value="1"/>
</dbReference>
<dbReference type="PATRIC" id="fig|1300349.4.peg.207"/>
<feature type="domain" description="tRNA synthetases class I catalytic" evidence="11">
    <location>
        <begin position="19"/>
        <end position="332"/>
    </location>
</feature>
<evidence type="ECO:0000313" key="12">
    <source>
        <dbReference type="EMBL" id="OBV12080.1"/>
    </source>
</evidence>
<evidence type="ECO:0000259" key="11">
    <source>
        <dbReference type="Pfam" id="PF01406"/>
    </source>
</evidence>
<dbReference type="InterPro" id="IPR009080">
    <property type="entry name" value="tRNAsynth_Ia_anticodon-bd"/>
</dbReference>
<keyword evidence="3 10" id="KW-0436">Ligase</keyword>
<comment type="catalytic activity">
    <reaction evidence="10">
        <text>tRNA(Cys) + L-cysteine + ATP = L-cysteinyl-tRNA(Cys) + AMP + diphosphate</text>
        <dbReference type="Rhea" id="RHEA:17773"/>
        <dbReference type="Rhea" id="RHEA-COMP:9661"/>
        <dbReference type="Rhea" id="RHEA-COMP:9679"/>
        <dbReference type="ChEBI" id="CHEBI:30616"/>
        <dbReference type="ChEBI" id="CHEBI:33019"/>
        <dbReference type="ChEBI" id="CHEBI:35235"/>
        <dbReference type="ChEBI" id="CHEBI:78442"/>
        <dbReference type="ChEBI" id="CHEBI:78517"/>
        <dbReference type="ChEBI" id="CHEBI:456215"/>
        <dbReference type="EC" id="6.1.1.16"/>
    </reaction>
</comment>
<feature type="binding site" evidence="10">
    <location>
        <position position="32"/>
    </location>
    <ligand>
        <name>Zn(2+)</name>
        <dbReference type="ChEBI" id="CHEBI:29105"/>
    </ligand>
</feature>
<accession>A0A1A7BLN9</accession>
<evidence type="ECO:0000256" key="5">
    <source>
        <dbReference type="ARBA" id="ARBA00022741"/>
    </source>
</evidence>
<dbReference type="PANTHER" id="PTHR10890:SF3">
    <property type="entry name" value="CYSTEINE--TRNA LIGASE, CYTOPLASMIC"/>
    <property type="match status" value="1"/>
</dbReference>
<dbReference type="GO" id="GO:0006423">
    <property type="term" value="P:cysteinyl-tRNA aminoacylation"/>
    <property type="evidence" value="ECO:0007669"/>
    <property type="project" value="UniProtKB-UniRule"/>
</dbReference>
<dbReference type="HAMAP" id="MF_00041">
    <property type="entry name" value="Cys_tRNA_synth"/>
    <property type="match status" value="1"/>
</dbReference>
<dbReference type="GO" id="GO:0004817">
    <property type="term" value="F:cysteine-tRNA ligase activity"/>
    <property type="evidence" value="ECO:0007669"/>
    <property type="project" value="UniProtKB-UniRule"/>
</dbReference>
<feature type="binding site" evidence="10">
    <location>
        <position position="250"/>
    </location>
    <ligand>
        <name>Zn(2+)</name>
        <dbReference type="ChEBI" id="CHEBI:29105"/>
    </ligand>
</feature>
<evidence type="ECO:0000256" key="4">
    <source>
        <dbReference type="ARBA" id="ARBA00022723"/>
    </source>
</evidence>
<dbReference type="PRINTS" id="PR00983">
    <property type="entry name" value="TRNASYNTHCYS"/>
</dbReference>
<comment type="caution">
    <text evidence="12">The sequence shown here is derived from an EMBL/GenBank/DDBJ whole genome shotgun (WGS) entry which is preliminary data.</text>
</comment>
<evidence type="ECO:0000313" key="13">
    <source>
        <dbReference type="Proteomes" id="UP000092484"/>
    </source>
</evidence>
<feature type="binding site" evidence="10">
    <location>
        <position position="246"/>
    </location>
    <ligand>
        <name>Zn(2+)</name>
        <dbReference type="ChEBI" id="CHEBI:29105"/>
    </ligand>
</feature>
<reference evidence="12 13" key="1">
    <citation type="submission" date="2016-06" db="EMBL/GenBank/DDBJ databases">
        <title>Genome sequence of Porphyrobacter dokdonensis DSW-74.</title>
        <authorList>
            <person name="Kim J.F."/>
            <person name="Song J.Y."/>
        </authorList>
    </citation>
    <scope>NUCLEOTIDE SEQUENCE [LARGE SCALE GENOMIC DNA]</scope>
    <source>
        <strain evidence="12 13">DSW-74</strain>
    </source>
</reference>
<dbReference type="EC" id="6.1.1.16" evidence="10"/>
<protein>
    <recommendedName>
        <fullName evidence="10">Cysteine--tRNA ligase</fullName>
        <ecNumber evidence="10">6.1.1.16</ecNumber>
    </recommendedName>
    <alternativeName>
        <fullName evidence="10">Cysteinyl-tRNA synthetase</fullName>
        <shortName evidence="10">CysRS</shortName>
    </alternativeName>
</protein>
<keyword evidence="5 10" id="KW-0547">Nucleotide-binding</keyword>
<organism evidence="12 13">
    <name type="scientific">Erythrobacter dokdonensis DSW-74</name>
    <dbReference type="NCBI Taxonomy" id="1300349"/>
    <lineage>
        <taxon>Bacteria</taxon>
        <taxon>Pseudomonadati</taxon>
        <taxon>Pseudomonadota</taxon>
        <taxon>Alphaproteobacteria</taxon>
        <taxon>Sphingomonadales</taxon>
        <taxon>Erythrobacteraceae</taxon>
        <taxon>Erythrobacter/Porphyrobacter group</taxon>
        <taxon>Erythrobacter</taxon>
    </lineage>
</organism>
<evidence type="ECO:0000256" key="2">
    <source>
        <dbReference type="ARBA" id="ARBA00011245"/>
    </source>
</evidence>
<feature type="short sequence motif" description="'HIGH' region" evidence="10">
    <location>
        <begin position="34"/>
        <end position="44"/>
    </location>
</feature>
<keyword evidence="10" id="KW-0963">Cytoplasm</keyword>
<evidence type="ECO:0000256" key="10">
    <source>
        <dbReference type="HAMAP-Rule" id="MF_00041"/>
    </source>
</evidence>
<dbReference type="Pfam" id="PF01406">
    <property type="entry name" value="tRNA-synt_1e"/>
    <property type="match status" value="1"/>
</dbReference>
<keyword evidence="8 10" id="KW-0648">Protein biosynthesis</keyword>
<dbReference type="AlphaFoldDB" id="A0A1A7BLN9"/>
<dbReference type="InterPro" id="IPR014729">
    <property type="entry name" value="Rossmann-like_a/b/a_fold"/>
</dbReference>
<comment type="subunit">
    <text evidence="2 10">Monomer.</text>
</comment>
<dbReference type="GO" id="GO:0005524">
    <property type="term" value="F:ATP binding"/>
    <property type="evidence" value="ECO:0007669"/>
    <property type="project" value="UniProtKB-UniRule"/>
</dbReference>
<keyword evidence="13" id="KW-1185">Reference proteome</keyword>
<dbReference type="EMBL" id="LZYB01000001">
    <property type="protein sequence ID" value="OBV12080.1"/>
    <property type="molecule type" value="Genomic_DNA"/>
</dbReference>
<gene>
    <name evidence="10" type="primary">cysS</name>
    <name evidence="12" type="ORF">I603_0211</name>
</gene>
<evidence type="ECO:0000256" key="9">
    <source>
        <dbReference type="ARBA" id="ARBA00023146"/>
    </source>
</evidence>
<dbReference type="Gene3D" id="1.20.120.1910">
    <property type="entry name" value="Cysteine-tRNA ligase, C-terminal anti-codon recognition domain"/>
    <property type="match status" value="1"/>
</dbReference>
<dbReference type="Gene3D" id="3.40.50.620">
    <property type="entry name" value="HUPs"/>
    <property type="match status" value="1"/>
</dbReference>
<evidence type="ECO:0000256" key="8">
    <source>
        <dbReference type="ARBA" id="ARBA00022917"/>
    </source>
</evidence>
<dbReference type="GO" id="GO:0005829">
    <property type="term" value="C:cytosol"/>
    <property type="evidence" value="ECO:0007669"/>
    <property type="project" value="TreeGrafter"/>
</dbReference>
<dbReference type="InterPro" id="IPR032678">
    <property type="entry name" value="tRNA-synt_1_cat_dom"/>
</dbReference>
<keyword evidence="6 10" id="KW-0862">Zinc</keyword>
<dbReference type="RefSeq" id="WP_068861969.1">
    <property type="nucleotide sequence ID" value="NZ_LZYB01000001.1"/>
</dbReference>
<comment type="cofactor">
    <cofactor evidence="10">
        <name>Zn(2+)</name>
        <dbReference type="ChEBI" id="CHEBI:29105"/>
    </cofactor>
    <text evidence="10">Binds 1 zinc ion per subunit.</text>
</comment>
<proteinExistence type="inferred from homology"/>
<feature type="short sequence motif" description="'KMSKS' region" evidence="10">
    <location>
        <begin position="286"/>
        <end position="290"/>
    </location>
</feature>
<comment type="subcellular location">
    <subcellularLocation>
        <location evidence="10">Cytoplasm</location>
    </subcellularLocation>
</comment>
<evidence type="ECO:0000256" key="7">
    <source>
        <dbReference type="ARBA" id="ARBA00022840"/>
    </source>
</evidence>
<keyword evidence="9 10" id="KW-0030">Aminoacyl-tRNA synthetase</keyword>
<dbReference type="Proteomes" id="UP000092484">
    <property type="component" value="Unassembled WGS sequence"/>
</dbReference>
<dbReference type="SUPFAM" id="SSF47323">
    <property type="entry name" value="Anticodon-binding domain of a subclass of class I aminoacyl-tRNA synthetases"/>
    <property type="match status" value="1"/>
</dbReference>
<dbReference type="SUPFAM" id="SSF52374">
    <property type="entry name" value="Nucleotidylyl transferase"/>
    <property type="match status" value="1"/>
</dbReference>
<sequence>MTDTPLKLFNSLTRSIEVFEPVHPGEARVYTCGPTVYNYQHIGNMRAYVFADTLGRVLQWKGYSLTHVVNITDVGHLTSDADEGEDKMERMAAREGKSAWDIARFYQEDFERDLARLNVQPKQHPRATEYVEAMIDWGKSIADKHCYELESGLYFDVSTVADYGRLARAVTEDGEGRIESVEGKRNAADFAIWRKTPAGETRQMEWDSPWGRGAPGWHLECSVMGEALLGFPFDIHTGGIDHREIHHPNEIAQNQAYCCTNGLDDPRNSGAKIWMHNNFLVERSGKMSKSSGEFLRLQLLVDKGYHPLAYRLMCLQAHYRSELEFSWEGLGAALTRLKRMVMGIERLKQRVDAEPAGKADMSLYQIDEAISDDLNTARVLVIAESISAEKGYAGDRLNAIAECDKLLGLNLFDLTRADLRIRPKAATITEAEIEAALARRKEARAAKDFATSDAIRDELAAQCVEVMDGDPLGWEWKL</sequence>
<dbReference type="InterPro" id="IPR015803">
    <property type="entry name" value="Cys-tRNA-ligase"/>
</dbReference>
<dbReference type="STRING" id="1300349.I603_0211"/>
<dbReference type="InterPro" id="IPR024909">
    <property type="entry name" value="Cys-tRNA/MSH_ligase"/>
</dbReference>
<feature type="binding site" evidence="10">
    <location>
        <position position="221"/>
    </location>
    <ligand>
        <name>Zn(2+)</name>
        <dbReference type="ChEBI" id="CHEBI:29105"/>
    </ligand>
</feature>
<dbReference type="NCBIfam" id="TIGR00435">
    <property type="entry name" value="cysS"/>
    <property type="match status" value="1"/>
</dbReference>
<evidence type="ECO:0000256" key="3">
    <source>
        <dbReference type="ARBA" id="ARBA00022598"/>
    </source>
</evidence>
<comment type="similarity">
    <text evidence="1 10">Belongs to the class-I aminoacyl-tRNA synthetase family.</text>
</comment>